<evidence type="ECO:0000313" key="2">
    <source>
        <dbReference type="EMBL" id="MBB3197292.1"/>
    </source>
</evidence>
<keyword evidence="3" id="KW-1185">Reference proteome</keyword>
<feature type="domain" description="DUF7379" evidence="1">
    <location>
        <begin position="141"/>
        <end position="334"/>
    </location>
</feature>
<evidence type="ECO:0000313" key="3">
    <source>
        <dbReference type="Proteomes" id="UP000574369"/>
    </source>
</evidence>
<dbReference type="InterPro" id="IPR029058">
    <property type="entry name" value="AB_hydrolase_fold"/>
</dbReference>
<protein>
    <submittedName>
        <fullName evidence="2">Pimeloyl-ACP methyl ester carboxylesterase</fullName>
    </submittedName>
</protein>
<evidence type="ECO:0000259" key="1">
    <source>
        <dbReference type="Pfam" id="PF24096"/>
    </source>
</evidence>
<dbReference type="SUPFAM" id="SSF53474">
    <property type="entry name" value="alpha/beta-Hydrolases"/>
    <property type="match status" value="1"/>
</dbReference>
<reference evidence="2 3" key="1">
    <citation type="submission" date="2020-08" db="EMBL/GenBank/DDBJ databases">
        <title>Genomic Encyclopedia of Type Strains, Phase III (KMG-III): the genomes of soil and plant-associated and newly described type strains.</title>
        <authorList>
            <person name="Whitman W."/>
        </authorList>
    </citation>
    <scope>NUCLEOTIDE SEQUENCE [LARGE SCALE GENOMIC DNA]</scope>
    <source>
        <strain evidence="2 3">CECT 7247</strain>
    </source>
</reference>
<dbReference type="EMBL" id="JACHXO010000011">
    <property type="protein sequence ID" value="MBB3197292.1"/>
    <property type="molecule type" value="Genomic_DNA"/>
</dbReference>
<dbReference type="RefSeq" id="WP_184295544.1">
    <property type="nucleotide sequence ID" value="NZ_JACHXO010000011.1"/>
</dbReference>
<dbReference type="Pfam" id="PF24096">
    <property type="entry name" value="DUF7379"/>
    <property type="match status" value="1"/>
</dbReference>
<accession>A0ABR6H045</accession>
<dbReference type="InterPro" id="IPR055803">
    <property type="entry name" value="DUF7379"/>
</dbReference>
<comment type="caution">
    <text evidence="2">The sequence shown here is derived from an EMBL/GenBank/DDBJ whole genome shotgun (WGS) entry which is preliminary data.</text>
</comment>
<organism evidence="2 3">
    <name type="scientific">Roseateles terrae</name>
    <dbReference type="NCBI Taxonomy" id="431060"/>
    <lineage>
        <taxon>Bacteria</taxon>
        <taxon>Pseudomonadati</taxon>
        <taxon>Pseudomonadota</taxon>
        <taxon>Betaproteobacteria</taxon>
        <taxon>Burkholderiales</taxon>
        <taxon>Sphaerotilaceae</taxon>
        <taxon>Roseateles</taxon>
    </lineage>
</organism>
<gene>
    <name evidence="2" type="ORF">FHS28_004719</name>
</gene>
<sequence>MQVDQTLWAEVAAQVAPPLAAAEEPVSSIQQRRRRGYQAAVDDDREVLELVKDDGVLRWVWSGPQAREQAGIRRAYRSVSSMPRDLVQRMEYRPPGVNRITAGLEDLDRQLNPSRGLRRWMGQDWQAVDASTLLAPKGRVLLLVHGTFSRSEMYSTELTAPGWTEQGTPSVANAALWADWTKSDSVYDAVLAFDHATLSVAPWLNAIDLIEDLKPLADKGVTLDVVCHSRGGLVVAWALRLAALPVSRVVFVGSPLVGTSLAAPDRLSAALDMLANVADALGGLSKGVSLAFPPAMPLALGAAGLAKIVGRTLKLGAALPVADVVVGAVPGLMAQSRVANSPELVRLFPLPTAAALFGVGGEFKPDEVQEPVWKFWKRFSNLADQAKYYGADIVFGQRNDLVVDVDSMNQLGSPSSRLSGVNWCDLGPHPRTHHCSYFRDERTIDMLRMALR</sequence>
<proteinExistence type="predicted"/>
<dbReference type="Gene3D" id="3.40.50.1820">
    <property type="entry name" value="alpha/beta hydrolase"/>
    <property type="match status" value="1"/>
</dbReference>
<dbReference type="Proteomes" id="UP000574369">
    <property type="component" value="Unassembled WGS sequence"/>
</dbReference>
<name>A0ABR6H045_9BURK</name>